<evidence type="ECO:0000259" key="2">
    <source>
        <dbReference type="Pfam" id="PF12697"/>
    </source>
</evidence>
<dbReference type="PANTHER" id="PTHR43798:SF31">
    <property type="entry name" value="AB HYDROLASE SUPERFAMILY PROTEIN YCLE"/>
    <property type="match status" value="1"/>
</dbReference>
<reference evidence="3 4" key="1">
    <citation type="submission" date="2020-03" db="EMBL/GenBank/DDBJ databases">
        <title>Whole genome shotgun sequence of Phytohabitans rumicis NBRC 108638.</title>
        <authorList>
            <person name="Komaki H."/>
            <person name="Tamura T."/>
        </authorList>
    </citation>
    <scope>NUCLEOTIDE SEQUENCE [LARGE SCALE GENOMIC DNA]</scope>
    <source>
        <strain evidence="3 4">NBRC 108638</strain>
    </source>
</reference>
<proteinExistence type="predicted"/>
<accession>A0A6V8LGI3</accession>
<dbReference type="RefSeq" id="WP_173086016.1">
    <property type="nucleotide sequence ID" value="NZ_BAABJB010000037.1"/>
</dbReference>
<dbReference type="Proteomes" id="UP000482960">
    <property type="component" value="Unassembled WGS sequence"/>
</dbReference>
<dbReference type="GO" id="GO:0016020">
    <property type="term" value="C:membrane"/>
    <property type="evidence" value="ECO:0007669"/>
    <property type="project" value="TreeGrafter"/>
</dbReference>
<dbReference type="SUPFAM" id="SSF53474">
    <property type="entry name" value="alpha/beta-Hydrolases"/>
    <property type="match status" value="1"/>
</dbReference>
<dbReference type="GO" id="GO:0016787">
    <property type="term" value="F:hydrolase activity"/>
    <property type="evidence" value="ECO:0007669"/>
    <property type="project" value="UniProtKB-KW"/>
</dbReference>
<dbReference type="Gene3D" id="3.40.50.1820">
    <property type="entry name" value="alpha/beta hydrolase"/>
    <property type="match status" value="1"/>
</dbReference>
<reference evidence="3 4" key="2">
    <citation type="submission" date="2020-03" db="EMBL/GenBank/DDBJ databases">
        <authorList>
            <person name="Ichikawa N."/>
            <person name="Kimura A."/>
            <person name="Kitahashi Y."/>
            <person name="Uohara A."/>
        </authorList>
    </citation>
    <scope>NUCLEOTIDE SEQUENCE [LARGE SCALE GENOMIC DNA]</scope>
    <source>
        <strain evidence="3 4">NBRC 108638</strain>
    </source>
</reference>
<evidence type="ECO:0000313" key="3">
    <source>
        <dbReference type="EMBL" id="GFJ96372.1"/>
    </source>
</evidence>
<name>A0A6V8LGI3_9ACTN</name>
<dbReference type="InterPro" id="IPR000073">
    <property type="entry name" value="AB_hydrolase_1"/>
</dbReference>
<comment type="caution">
    <text evidence="3">The sequence shown here is derived from an EMBL/GenBank/DDBJ whole genome shotgun (WGS) entry which is preliminary data.</text>
</comment>
<dbReference type="AlphaFoldDB" id="A0A6V8LGI3"/>
<evidence type="ECO:0000313" key="4">
    <source>
        <dbReference type="Proteomes" id="UP000482960"/>
    </source>
</evidence>
<dbReference type="Pfam" id="PF12697">
    <property type="entry name" value="Abhydrolase_6"/>
    <property type="match status" value="1"/>
</dbReference>
<protein>
    <submittedName>
        <fullName evidence="3">Alpha/beta hydrolase</fullName>
    </submittedName>
</protein>
<feature type="domain" description="AB hydrolase-1" evidence="2">
    <location>
        <begin position="13"/>
        <end position="237"/>
    </location>
</feature>
<keyword evidence="1 3" id="KW-0378">Hydrolase</keyword>
<gene>
    <name evidence="3" type="ORF">Prum_100140</name>
</gene>
<sequence length="246" mass="26320">MIAFDAAGSGPTVLLLHSTVCDRRMWDPQVPALVAAGYRTLRCDLPGYGETPVPDRPYDRARDVVDLLGTETAAIVGASGGGRVALEIAARWPDRVSALALLCTALAGHPPSAALEAFGEREDALLEAGDVAGATELNVDTWLGPDADEATREKVRRMQRHAFEVQLAVTDEPEPIRVEADLSAITAPSLLVSGGHDLPDFGRIADQLATRLPGARRLDLPWAGHLPSLERPDEVNELLIRFLKAG</sequence>
<dbReference type="InterPro" id="IPR050266">
    <property type="entry name" value="AB_hydrolase_sf"/>
</dbReference>
<dbReference type="PANTHER" id="PTHR43798">
    <property type="entry name" value="MONOACYLGLYCEROL LIPASE"/>
    <property type="match status" value="1"/>
</dbReference>
<dbReference type="InterPro" id="IPR029058">
    <property type="entry name" value="AB_hydrolase_fold"/>
</dbReference>
<organism evidence="3 4">
    <name type="scientific">Phytohabitans rumicis</name>
    <dbReference type="NCBI Taxonomy" id="1076125"/>
    <lineage>
        <taxon>Bacteria</taxon>
        <taxon>Bacillati</taxon>
        <taxon>Actinomycetota</taxon>
        <taxon>Actinomycetes</taxon>
        <taxon>Micromonosporales</taxon>
        <taxon>Micromonosporaceae</taxon>
    </lineage>
</organism>
<keyword evidence="4" id="KW-1185">Reference proteome</keyword>
<dbReference type="EMBL" id="BLPG01000002">
    <property type="protein sequence ID" value="GFJ96372.1"/>
    <property type="molecule type" value="Genomic_DNA"/>
</dbReference>
<evidence type="ECO:0000256" key="1">
    <source>
        <dbReference type="ARBA" id="ARBA00022801"/>
    </source>
</evidence>